<reference evidence="1" key="1">
    <citation type="submission" date="2015-06" db="UniProtKB">
        <authorList>
            <consortium name="EnsemblPlants"/>
        </authorList>
    </citation>
    <scope>IDENTIFICATION</scope>
</reference>
<dbReference type="EnsemblPlants" id="EMT08050">
    <property type="protein sequence ID" value="EMT08050"/>
    <property type="gene ID" value="F775_06266"/>
</dbReference>
<organism evidence="1">
    <name type="scientific">Aegilops tauschii</name>
    <name type="common">Tausch's goatgrass</name>
    <name type="synonym">Aegilops squarrosa</name>
    <dbReference type="NCBI Taxonomy" id="37682"/>
    <lineage>
        <taxon>Eukaryota</taxon>
        <taxon>Viridiplantae</taxon>
        <taxon>Streptophyta</taxon>
        <taxon>Embryophyta</taxon>
        <taxon>Tracheophyta</taxon>
        <taxon>Spermatophyta</taxon>
        <taxon>Magnoliopsida</taxon>
        <taxon>Liliopsida</taxon>
        <taxon>Poales</taxon>
        <taxon>Poaceae</taxon>
        <taxon>BOP clade</taxon>
        <taxon>Pooideae</taxon>
        <taxon>Triticodae</taxon>
        <taxon>Triticeae</taxon>
        <taxon>Triticinae</taxon>
        <taxon>Aegilops</taxon>
    </lineage>
</organism>
<evidence type="ECO:0000313" key="1">
    <source>
        <dbReference type="EnsemblPlants" id="EMT08050"/>
    </source>
</evidence>
<sequence>MAWGPWPVAAGSHGCVCRRRSRTSDVGSPCQPLGPRGAVQHAQAGGSVTAEGRPSRSALVPHPPPFFRCDLFL</sequence>
<protein>
    <submittedName>
        <fullName evidence="1">Uncharacterized protein</fullName>
    </submittedName>
</protein>
<dbReference type="AlphaFoldDB" id="M8B352"/>
<accession>M8B352</accession>
<name>M8B352_AEGTA</name>
<proteinExistence type="predicted"/>